<sequence>MTTKTSFADQFDTRLPRELRGPAARLTREGFVATYGRCAGPLRLGRWRCLDADRPAARLGLQGRTYQATIAIGDRAGTCTAAAHGPLAALTEMLYERGITLEILGFHQLDCGTETATFIHGSNGRETAWAVGFAAEAASSTVDAVVTCVNRLLTSGSAAPARRVNSSG</sequence>
<keyword evidence="1" id="KW-0808">Transferase</keyword>
<evidence type="ECO:0000256" key="1">
    <source>
        <dbReference type="ARBA" id="ARBA00022679"/>
    </source>
</evidence>
<proteinExistence type="predicted"/>
<reference evidence="2 3" key="1">
    <citation type="submission" date="2017-02" db="EMBL/GenBank/DDBJ databases">
        <title>The new phylogeny of genus Mycobacterium.</title>
        <authorList>
            <person name="Tortoli E."/>
            <person name="Trovato A."/>
            <person name="Cirillo D.M."/>
        </authorList>
    </citation>
    <scope>NUCLEOTIDE SEQUENCE [LARGE SCALE GENOMIC DNA]</scope>
    <source>
        <strain evidence="2 3">DSM 45633</strain>
    </source>
</reference>
<evidence type="ECO:0000313" key="3">
    <source>
        <dbReference type="Proteomes" id="UP000192320"/>
    </source>
</evidence>
<organism evidence="2 3">
    <name type="scientific">Mycolicibacter minnesotensis</name>
    <dbReference type="NCBI Taxonomy" id="1118379"/>
    <lineage>
        <taxon>Bacteria</taxon>
        <taxon>Bacillati</taxon>
        <taxon>Actinomycetota</taxon>
        <taxon>Actinomycetes</taxon>
        <taxon>Mycobacteriales</taxon>
        <taxon>Mycobacteriaceae</taxon>
        <taxon>Mycolicibacter</taxon>
    </lineage>
</organism>
<gene>
    <name evidence="2" type="ORF">BST33_07625</name>
</gene>
<dbReference type="SUPFAM" id="SSF110921">
    <property type="entry name" value="2-isopropylmalate synthase LeuA, allosteric (dimerisation) domain"/>
    <property type="match status" value="1"/>
</dbReference>
<dbReference type="GO" id="GO:0016740">
    <property type="term" value="F:transferase activity"/>
    <property type="evidence" value="ECO:0007669"/>
    <property type="project" value="UniProtKB-KW"/>
</dbReference>
<comment type="caution">
    <text evidence="2">The sequence shown here is derived from an EMBL/GenBank/DDBJ whole genome shotgun (WGS) entry which is preliminary data.</text>
</comment>
<dbReference type="RefSeq" id="WP_083024455.1">
    <property type="nucleotide sequence ID" value="NZ_AP022589.1"/>
</dbReference>
<protein>
    <submittedName>
        <fullName evidence="2">Homocitrate synthase</fullName>
    </submittedName>
</protein>
<dbReference type="InterPro" id="IPR036230">
    <property type="entry name" value="LeuA_allosteric_dom_sf"/>
</dbReference>
<dbReference type="OrthoDB" id="4773719at2"/>
<dbReference type="AlphaFoldDB" id="A0A7I7R1C7"/>
<name>A0A7I7R1C7_9MYCO</name>
<dbReference type="EMBL" id="MVHZ01000005">
    <property type="protein sequence ID" value="ORB02162.1"/>
    <property type="molecule type" value="Genomic_DNA"/>
</dbReference>
<accession>A0A7I7R1C7</accession>
<dbReference type="Proteomes" id="UP000192320">
    <property type="component" value="Unassembled WGS sequence"/>
</dbReference>
<keyword evidence="3" id="KW-1185">Reference proteome</keyword>
<dbReference type="Gene3D" id="3.30.160.270">
    <property type="match status" value="1"/>
</dbReference>
<evidence type="ECO:0000313" key="2">
    <source>
        <dbReference type="EMBL" id="ORB02162.1"/>
    </source>
</evidence>